<sequence>MGIAYESVVIGLPPSVVRGRFAERLGVMFQSVRAGLAADPATTRMRFLRPSARLLREADAPSALISPAQQLAAAASVAVMELDVARGIVVAAPTAGSAGILPGVLYALSETGLDEGRLVDALSAMALVGGAFAWSGTFAAECGGCAVETGAAAAMAAAGLVSAHGGSPSMAFDAASLVLVNTLGLVCDPVAGEVEIPCHARNIAGVAHAFAAASAVLGGFSAVLPFDEMAEMTVRVGTGLSADLRCTARGGCAGTPTAVALSQRRPNG</sequence>
<feature type="domain" description="Serine dehydratase-like alpha subunit" evidence="8">
    <location>
        <begin position="20"/>
        <end position="253"/>
    </location>
</feature>
<accession>A0A6J7JAZ0</accession>
<dbReference type="AlphaFoldDB" id="A0A6J7JAZ0"/>
<evidence type="ECO:0000256" key="4">
    <source>
        <dbReference type="ARBA" id="ARBA00022723"/>
    </source>
</evidence>
<dbReference type="InterPro" id="IPR005130">
    <property type="entry name" value="Ser_deHydtase-like_asu"/>
</dbReference>
<keyword evidence="6" id="KW-0411">Iron-sulfur</keyword>
<evidence type="ECO:0000256" key="6">
    <source>
        <dbReference type="ARBA" id="ARBA00023014"/>
    </source>
</evidence>
<evidence type="ECO:0000256" key="3">
    <source>
        <dbReference type="ARBA" id="ARBA00022485"/>
    </source>
</evidence>
<evidence type="ECO:0000256" key="2">
    <source>
        <dbReference type="ARBA" id="ARBA00022432"/>
    </source>
</evidence>
<evidence type="ECO:0000259" key="8">
    <source>
        <dbReference type="Pfam" id="PF03313"/>
    </source>
</evidence>
<dbReference type="EMBL" id="CAFBMH010000215">
    <property type="protein sequence ID" value="CAB4939502.1"/>
    <property type="molecule type" value="Genomic_DNA"/>
</dbReference>
<dbReference type="PANTHER" id="PTHR30182">
    <property type="entry name" value="L-SERINE DEHYDRATASE"/>
    <property type="match status" value="1"/>
</dbReference>
<evidence type="ECO:0000256" key="5">
    <source>
        <dbReference type="ARBA" id="ARBA00023004"/>
    </source>
</evidence>
<dbReference type="GO" id="GO:0046872">
    <property type="term" value="F:metal ion binding"/>
    <property type="evidence" value="ECO:0007669"/>
    <property type="project" value="UniProtKB-KW"/>
</dbReference>
<keyword evidence="5" id="KW-0408">Iron</keyword>
<dbReference type="InterPro" id="IPR051318">
    <property type="entry name" value="Fe-S_L-Ser"/>
</dbReference>
<dbReference type="GO" id="GO:0006094">
    <property type="term" value="P:gluconeogenesis"/>
    <property type="evidence" value="ECO:0007669"/>
    <property type="project" value="UniProtKB-KW"/>
</dbReference>
<dbReference type="Pfam" id="PF03313">
    <property type="entry name" value="SDH_alpha"/>
    <property type="match status" value="1"/>
</dbReference>
<evidence type="ECO:0000256" key="1">
    <source>
        <dbReference type="ARBA" id="ARBA00001966"/>
    </source>
</evidence>
<dbReference type="GO" id="GO:0051539">
    <property type="term" value="F:4 iron, 4 sulfur cluster binding"/>
    <property type="evidence" value="ECO:0007669"/>
    <property type="project" value="UniProtKB-KW"/>
</dbReference>
<organism evidence="9">
    <name type="scientific">freshwater metagenome</name>
    <dbReference type="NCBI Taxonomy" id="449393"/>
    <lineage>
        <taxon>unclassified sequences</taxon>
        <taxon>metagenomes</taxon>
        <taxon>ecological metagenomes</taxon>
    </lineage>
</organism>
<dbReference type="GO" id="GO:0003941">
    <property type="term" value="F:L-serine ammonia-lyase activity"/>
    <property type="evidence" value="ECO:0007669"/>
    <property type="project" value="TreeGrafter"/>
</dbReference>
<reference evidence="9" key="1">
    <citation type="submission" date="2020-05" db="EMBL/GenBank/DDBJ databases">
        <authorList>
            <person name="Chiriac C."/>
            <person name="Salcher M."/>
            <person name="Ghai R."/>
            <person name="Kavagutti S V."/>
        </authorList>
    </citation>
    <scope>NUCLEOTIDE SEQUENCE</scope>
</reference>
<proteinExistence type="predicted"/>
<gene>
    <name evidence="9" type="ORF">UFOPK3543_03161</name>
</gene>
<name>A0A6J7JAZ0_9ZZZZ</name>
<keyword evidence="7" id="KW-0456">Lyase</keyword>
<evidence type="ECO:0000256" key="7">
    <source>
        <dbReference type="ARBA" id="ARBA00023239"/>
    </source>
</evidence>
<keyword evidence="4" id="KW-0479">Metal-binding</keyword>
<keyword evidence="2" id="KW-0312">Gluconeogenesis</keyword>
<comment type="cofactor">
    <cofactor evidence="1">
        <name>[4Fe-4S] cluster</name>
        <dbReference type="ChEBI" id="CHEBI:49883"/>
    </cofactor>
</comment>
<keyword evidence="3" id="KW-0004">4Fe-4S</keyword>
<evidence type="ECO:0000313" key="9">
    <source>
        <dbReference type="EMBL" id="CAB4939502.1"/>
    </source>
</evidence>
<protein>
    <submittedName>
        <fullName evidence="9">Unannotated protein</fullName>
    </submittedName>
</protein>
<dbReference type="PANTHER" id="PTHR30182:SF12">
    <property type="entry name" value="L-SERINE DEHYDRATASE, BETA CHAIN-RELATED"/>
    <property type="match status" value="1"/>
</dbReference>